<keyword evidence="4" id="KW-1185">Reference proteome</keyword>
<evidence type="ECO:0000313" key="4">
    <source>
        <dbReference type="Proteomes" id="UP001596060"/>
    </source>
</evidence>
<feature type="region of interest" description="Disordered" evidence="1">
    <location>
        <begin position="690"/>
        <end position="719"/>
    </location>
</feature>
<feature type="transmembrane region" description="Helical" evidence="2">
    <location>
        <begin position="389"/>
        <end position="410"/>
    </location>
</feature>
<feature type="transmembrane region" description="Helical" evidence="2">
    <location>
        <begin position="134"/>
        <end position="151"/>
    </location>
</feature>
<dbReference type="Proteomes" id="UP001596060">
    <property type="component" value="Unassembled WGS sequence"/>
</dbReference>
<feature type="transmembrane region" description="Helical" evidence="2">
    <location>
        <begin position="446"/>
        <end position="469"/>
    </location>
</feature>
<reference evidence="4" key="1">
    <citation type="journal article" date="2019" name="Int. J. Syst. Evol. Microbiol.">
        <title>The Global Catalogue of Microorganisms (GCM) 10K type strain sequencing project: providing services to taxonomists for standard genome sequencing and annotation.</title>
        <authorList>
            <consortium name="The Broad Institute Genomics Platform"/>
            <consortium name="The Broad Institute Genome Sequencing Center for Infectious Disease"/>
            <person name="Wu L."/>
            <person name="Ma J."/>
        </authorList>
    </citation>
    <scope>NUCLEOTIDE SEQUENCE [LARGE SCALE GENOMIC DNA]</scope>
    <source>
        <strain evidence="4">CCUG 43117</strain>
    </source>
</reference>
<evidence type="ECO:0000313" key="3">
    <source>
        <dbReference type="EMBL" id="MFC5503955.1"/>
    </source>
</evidence>
<feature type="transmembrane region" description="Helical" evidence="2">
    <location>
        <begin position="203"/>
        <end position="221"/>
    </location>
</feature>
<feature type="transmembrane region" description="Helical" evidence="2">
    <location>
        <begin position="324"/>
        <end position="344"/>
    </location>
</feature>
<feature type="transmembrane region" description="Helical" evidence="2">
    <location>
        <begin position="349"/>
        <end position="369"/>
    </location>
</feature>
<keyword evidence="2" id="KW-1133">Transmembrane helix</keyword>
<feature type="compositionally biased region" description="Low complexity" evidence="1">
    <location>
        <begin position="690"/>
        <end position="717"/>
    </location>
</feature>
<keyword evidence="2" id="KW-0472">Membrane</keyword>
<accession>A0ABW0NV20</accession>
<feature type="transmembrane region" description="Helical" evidence="2">
    <location>
        <begin position="476"/>
        <end position="495"/>
    </location>
</feature>
<feature type="transmembrane region" description="Helical" evidence="2">
    <location>
        <begin position="422"/>
        <end position="440"/>
    </location>
</feature>
<name>A0ABW0NV20_9HYPH</name>
<gene>
    <name evidence="3" type="ORF">ACFPN9_01640</name>
</gene>
<evidence type="ECO:0008006" key="5">
    <source>
        <dbReference type="Google" id="ProtNLM"/>
    </source>
</evidence>
<comment type="caution">
    <text evidence="3">The sequence shown here is derived from an EMBL/GenBank/DDBJ whole genome shotgun (WGS) entry which is preliminary data.</text>
</comment>
<sequence>MPPHDASDTLTTPSRWPLAAVAAIVILAWVSLSWPWLSGMVTIPWDAKAHFQPQLQFLAEAWHSGRSPFWTPYVFAGSPQIADPQSLIFSPPFALIAALEPVPGFRLGDGAVLGTLLAGALAFVVIFRDRGWHPTGAVVAALAFAFGAAAAWRIQHIGQVLSLGYFAITLALIARALERGSIGYGFAAGLVAGFMVLGRDQVALLGVYVLAGLVIAAIAMAPRPWQALKTSLLPLLAGAVGALLVATVPILLTAVLAEGSNRPAIDLIGAGKGSLHPAALLTGLFANLYGAAGPLENFWGAPSPAFEARFGPQDLYLARNMSQLYLGLIPMGLILTIGVVRGALLRREIVALSVAALLVLIFALGRFTPGFRLLFELPGISFYRRPADALFILGALLALLGGYLTHLVMTDAAPRAKPWQRVVEAAIFTGALGLALWLAWTVGRLSVAAVPLVTALLCGVLAMGGLVAARGLALRGSGLAAAIVLAATLTVDLSVNNGPSESTALPAQDYDVLRADSTNETIALLKSETAATAGPDRRDRIELAGIGFHWPNASLVHRLDNTLGYNPLRLGIYSKATGAGDHVALPDQRTFSPLMPGYRSLLADMLGLRFIATGVPVEQIDKALKPGDLTLIARTPDAYVYENPRALPRVLLVTKAETADFDAILATGQWPSGFDPRRTVLLDRALPPLPRDPLATGRPAGTAAPAGANPPGQSPAGSVRIADYGTTEVTLRVEAPQGGYVVLNDVWHPWWQVEIDGAPAEILRANVLFRAVAVPPGRSTVRFVFKPFRGLFQDLGKRLRAARAHG</sequence>
<evidence type="ECO:0000256" key="2">
    <source>
        <dbReference type="SAM" id="Phobius"/>
    </source>
</evidence>
<organism evidence="3 4">
    <name type="scientific">Bosea massiliensis</name>
    <dbReference type="NCBI Taxonomy" id="151419"/>
    <lineage>
        <taxon>Bacteria</taxon>
        <taxon>Pseudomonadati</taxon>
        <taxon>Pseudomonadota</taxon>
        <taxon>Alphaproteobacteria</taxon>
        <taxon>Hyphomicrobiales</taxon>
        <taxon>Boseaceae</taxon>
        <taxon>Bosea</taxon>
    </lineage>
</organism>
<feature type="transmembrane region" description="Helical" evidence="2">
    <location>
        <begin position="233"/>
        <end position="257"/>
    </location>
</feature>
<proteinExistence type="predicted"/>
<feature type="transmembrane region" description="Helical" evidence="2">
    <location>
        <begin position="181"/>
        <end position="197"/>
    </location>
</feature>
<feature type="transmembrane region" description="Helical" evidence="2">
    <location>
        <begin position="157"/>
        <end position="174"/>
    </location>
</feature>
<feature type="transmembrane region" description="Helical" evidence="2">
    <location>
        <begin position="16"/>
        <end position="37"/>
    </location>
</feature>
<feature type="transmembrane region" description="Helical" evidence="2">
    <location>
        <begin position="110"/>
        <end position="127"/>
    </location>
</feature>
<dbReference type="RefSeq" id="WP_377815057.1">
    <property type="nucleotide sequence ID" value="NZ_JBHSLU010000004.1"/>
</dbReference>
<evidence type="ECO:0000256" key="1">
    <source>
        <dbReference type="SAM" id="MobiDB-lite"/>
    </source>
</evidence>
<keyword evidence="2" id="KW-0812">Transmembrane</keyword>
<dbReference type="EMBL" id="JBHSLU010000004">
    <property type="protein sequence ID" value="MFC5503955.1"/>
    <property type="molecule type" value="Genomic_DNA"/>
</dbReference>
<protein>
    <recommendedName>
        <fullName evidence="5">YfhO family protein</fullName>
    </recommendedName>
</protein>